<dbReference type="OrthoDB" id="88467at2759"/>
<dbReference type="PANTHER" id="PTHR21179:SF0">
    <property type="entry name" value="SERINE PROTEASE INHIBITOR KAZAL-TYPE 4"/>
    <property type="match status" value="1"/>
</dbReference>
<dbReference type="Pfam" id="PF07648">
    <property type="entry name" value="Kazal_2"/>
    <property type="match status" value="6"/>
</dbReference>
<name>A0A0L7QSZ3_9HYME</name>
<feature type="domain" description="Kazal-like" evidence="4">
    <location>
        <begin position="98"/>
        <end position="157"/>
    </location>
</feature>
<feature type="domain" description="Kazal-like" evidence="4">
    <location>
        <begin position="238"/>
        <end position="274"/>
    </location>
</feature>
<dbReference type="Proteomes" id="UP000053825">
    <property type="component" value="Unassembled WGS sequence"/>
</dbReference>
<feature type="domain" description="Kazal-like" evidence="4">
    <location>
        <begin position="165"/>
        <end position="215"/>
    </location>
</feature>
<keyword evidence="2" id="KW-0964">Secreted</keyword>
<dbReference type="AlphaFoldDB" id="A0A0L7QSZ3"/>
<dbReference type="GO" id="GO:0005576">
    <property type="term" value="C:extracellular region"/>
    <property type="evidence" value="ECO:0007669"/>
    <property type="project" value="UniProtKB-SubCell"/>
</dbReference>
<proteinExistence type="predicted"/>
<gene>
    <name evidence="5" type="ORF">WH47_05822</name>
</gene>
<sequence length="321" mass="35686">DKAIFYQDCEIFNHVELYSGPICGSNGVTYSNSLYLDCVNYQSIKNVATVHSGPCLSIDDYCKPNLLYQPICGSDGETYTNVESLLCFNLKRSRNVTVVSQGTCDNFDYCYRDGTTHYGTNPVCANNGFTYQNAAQVKCLQRRNHDLRIVHDGGCTVRDVHAIYGTTEIVCKIAKERYEWNPVCASDGVTYSNPFEFLCYEADLKQLVSDDECGTSTHNSCALLTTSGTANTTFTLKDEVCGSDGVTYQSIHHLQCYSSQNKYLFQRHSGPCSGPDDSPCGSIPEEDLRLPVCGSDNTSYVSPEALWCAKLWFPQKGQWLV</sequence>
<dbReference type="InterPro" id="IPR036058">
    <property type="entry name" value="Kazal_dom_sf"/>
</dbReference>
<keyword evidence="3" id="KW-1015">Disulfide bond</keyword>
<reference evidence="5 6" key="1">
    <citation type="submission" date="2015-07" db="EMBL/GenBank/DDBJ databases">
        <title>The genome of Habropoda laboriosa.</title>
        <authorList>
            <person name="Pan H."/>
            <person name="Kapheim K."/>
        </authorList>
    </citation>
    <scope>NUCLEOTIDE SEQUENCE [LARGE SCALE GENOMIC DNA]</scope>
    <source>
        <strain evidence="5">0110345459</strain>
    </source>
</reference>
<dbReference type="SMART" id="SM00280">
    <property type="entry name" value="KAZAL"/>
    <property type="match status" value="5"/>
</dbReference>
<evidence type="ECO:0000259" key="4">
    <source>
        <dbReference type="PROSITE" id="PS51465"/>
    </source>
</evidence>
<dbReference type="Gene3D" id="3.30.60.30">
    <property type="match status" value="5"/>
</dbReference>
<feature type="domain" description="Kazal-like" evidence="4">
    <location>
        <begin position="3"/>
        <end position="57"/>
    </location>
</feature>
<dbReference type="SUPFAM" id="SSF100895">
    <property type="entry name" value="Kazal-type serine protease inhibitors"/>
    <property type="match status" value="5"/>
</dbReference>
<evidence type="ECO:0000313" key="5">
    <source>
        <dbReference type="EMBL" id="KOC61674.1"/>
    </source>
</evidence>
<protein>
    <submittedName>
        <fullName evidence="5">Serine protease inhibitor dipetalogastin</fullName>
    </submittedName>
</protein>
<dbReference type="EMBL" id="KQ414756">
    <property type="protein sequence ID" value="KOC61674.1"/>
    <property type="molecule type" value="Genomic_DNA"/>
</dbReference>
<evidence type="ECO:0000313" key="6">
    <source>
        <dbReference type="Proteomes" id="UP000053825"/>
    </source>
</evidence>
<evidence type="ECO:0000256" key="1">
    <source>
        <dbReference type="ARBA" id="ARBA00004613"/>
    </source>
</evidence>
<accession>A0A0L7QSZ3</accession>
<dbReference type="PANTHER" id="PTHR21179">
    <property type="entry name" value="SERINE-TYPE ENDOPEPTIDASE INHIBITOR"/>
    <property type="match status" value="1"/>
</dbReference>
<dbReference type="PROSITE" id="PS51465">
    <property type="entry name" value="KAZAL_2"/>
    <property type="match status" value="4"/>
</dbReference>
<dbReference type="STRING" id="597456.A0A0L7QSZ3"/>
<dbReference type="InterPro" id="IPR002350">
    <property type="entry name" value="Kazal_dom"/>
</dbReference>
<keyword evidence="6" id="KW-1185">Reference proteome</keyword>
<organism evidence="5 6">
    <name type="scientific">Habropoda laboriosa</name>
    <dbReference type="NCBI Taxonomy" id="597456"/>
    <lineage>
        <taxon>Eukaryota</taxon>
        <taxon>Metazoa</taxon>
        <taxon>Ecdysozoa</taxon>
        <taxon>Arthropoda</taxon>
        <taxon>Hexapoda</taxon>
        <taxon>Insecta</taxon>
        <taxon>Pterygota</taxon>
        <taxon>Neoptera</taxon>
        <taxon>Endopterygota</taxon>
        <taxon>Hymenoptera</taxon>
        <taxon>Apocrita</taxon>
        <taxon>Aculeata</taxon>
        <taxon>Apoidea</taxon>
        <taxon>Anthophila</taxon>
        <taxon>Apidae</taxon>
        <taxon>Habropoda</taxon>
    </lineage>
</organism>
<comment type="subcellular location">
    <subcellularLocation>
        <location evidence="1">Secreted</location>
    </subcellularLocation>
</comment>
<evidence type="ECO:0000256" key="3">
    <source>
        <dbReference type="ARBA" id="ARBA00023157"/>
    </source>
</evidence>
<dbReference type="GO" id="GO:0004867">
    <property type="term" value="F:serine-type endopeptidase inhibitor activity"/>
    <property type="evidence" value="ECO:0007669"/>
    <property type="project" value="InterPro"/>
</dbReference>
<dbReference type="InterPro" id="IPR039932">
    <property type="entry name" value="Spink4-like"/>
</dbReference>
<dbReference type="CDD" id="cd00104">
    <property type="entry name" value="KAZAL_FS"/>
    <property type="match status" value="4"/>
</dbReference>
<evidence type="ECO:0000256" key="2">
    <source>
        <dbReference type="ARBA" id="ARBA00022525"/>
    </source>
</evidence>
<feature type="non-terminal residue" evidence="5">
    <location>
        <position position="1"/>
    </location>
</feature>